<reference evidence="2" key="1">
    <citation type="submission" date="2022-07" db="EMBL/GenBank/DDBJ databases">
        <authorList>
            <person name="Macas J."/>
            <person name="Novak P."/>
            <person name="Neumann P."/>
        </authorList>
    </citation>
    <scope>NUCLEOTIDE SEQUENCE</scope>
</reference>
<sequence length="177" mass="19605">MQKRRTPLVVIVDEHSTSQPQVLVDTIASSLPSAQRGEVGLLWEDIQFSLLKGAAITHGIVDHREFLSGATPLLDRKALSKLDDEALESKILWSSLTACIALGEHARRFDEWHLQKAQHNEAMKKLIHDNADAVRQMARLEEDPRQARDEAERAAKEKAEGERAADEAEAAKAEAAA</sequence>
<dbReference type="EMBL" id="CAMAPE010000009">
    <property type="protein sequence ID" value="CAH9074896.1"/>
    <property type="molecule type" value="Genomic_DNA"/>
</dbReference>
<dbReference type="AlphaFoldDB" id="A0A9P1E385"/>
<gene>
    <name evidence="2" type="ORF">CEURO_LOCUS5366</name>
</gene>
<keyword evidence="3" id="KW-1185">Reference proteome</keyword>
<organism evidence="2 3">
    <name type="scientific">Cuscuta europaea</name>
    <name type="common">European dodder</name>
    <dbReference type="NCBI Taxonomy" id="41803"/>
    <lineage>
        <taxon>Eukaryota</taxon>
        <taxon>Viridiplantae</taxon>
        <taxon>Streptophyta</taxon>
        <taxon>Embryophyta</taxon>
        <taxon>Tracheophyta</taxon>
        <taxon>Spermatophyta</taxon>
        <taxon>Magnoliopsida</taxon>
        <taxon>eudicotyledons</taxon>
        <taxon>Gunneridae</taxon>
        <taxon>Pentapetalae</taxon>
        <taxon>asterids</taxon>
        <taxon>lamiids</taxon>
        <taxon>Solanales</taxon>
        <taxon>Convolvulaceae</taxon>
        <taxon>Cuscuteae</taxon>
        <taxon>Cuscuta</taxon>
        <taxon>Cuscuta subgen. Cuscuta</taxon>
    </lineage>
</organism>
<evidence type="ECO:0000313" key="3">
    <source>
        <dbReference type="Proteomes" id="UP001152484"/>
    </source>
</evidence>
<dbReference type="OrthoDB" id="1326310at2759"/>
<proteinExistence type="predicted"/>
<feature type="region of interest" description="Disordered" evidence="1">
    <location>
        <begin position="138"/>
        <end position="177"/>
    </location>
</feature>
<evidence type="ECO:0000313" key="2">
    <source>
        <dbReference type="EMBL" id="CAH9074896.1"/>
    </source>
</evidence>
<name>A0A9P1E385_CUSEU</name>
<evidence type="ECO:0000256" key="1">
    <source>
        <dbReference type="SAM" id="MobiDB-lite"/>
    </source>
</evidence>
<feature type="non-terminal residue" evidence="2">
    <location>
        <position position="1"/>
    </location>
</feature>
<protein>
    <submittedName>
        <fullName evidence="2">Uncharacterized protein</fullName>
    </submittedName>
</protein>
<comment type="caution">
    <text evidence="2">The sequence shown here is derived from an EMBL/GenBank/DDBJ whole genome shotgun (WGS) entry which is preliminary data.</text>
</comment>
<accession>A0A9P1E385</accession>
<dbReference type="Proteomes" id="UP001152484">
    <property type="component" value="Unassembled WGS sequence"/>
</dbReference>